<name>A0AAU9PTJ8_9ASTR</name>
<sequence>MLSMVGELIVHVLTSGYRSYTCFPFNIVLFFDHRSTLFFTSFKAANKFWVTSLFVGVPRLFLQVFHLLQGPSSSLWRKRSSSLALSPFSVSATIKKKMCLCFLTSTAIANFCGIQPP</sequence>
<protein>
    <submittedName>
        <fullName evidence="1">Uncharacterized protein</fullName>
    </submittedName>
</protein>
<comment type="caution">
    <text evidence="1">The sequence shown here is derived from an EMBL/GenBank/DDBJ whole genome shotgun (WGS) entry which is preliminary data.</text>
</comment>
<dbReference type="AlphaFoldDB" id="A0AAU9PTJ8"/>
<reference evidence="1 2" key="1">
    <citation type="submission" date="2022-01" db="EMBL/GenBank/DDBJ databases">
        <authorList>
            <person name="Xiong W."/>
            <person name="Schranz E."/>
        </authorList>
    </citation>
    <scope>NUCLEOTIDE SEQUENCE [LARGE SCALE GENOMIC DNA]</scope>
</reference>
<gene>
    <name evidence="1" type="ORF">LVIROSA_LOCUS38607</name>
</gene>
<keyword evidence="2" id="KW-1185">Reference proteome</keyword>
<organism evidence="1 2">
    <name type="scientific">Lactuca virosa</name>
    <dbReference type="NCBI Taxonomy" id="75947"/>
    <lineage>
        <taxon>Eukaryota</taxon>
        <taxon>Viridiplantae</taxon>
        <taxon>Streptophyta</taxon>
        <taxon>Embryophyta</taxon>
        <taxon>Tracheophyta</taxon>
        <taxon>Spermatophyta</taxon>
        <taxon>Magnoliopsida</taxon>
        <taxon>eudicotyledons</taxon>
        <taxon>Gunneridae</taxon>
        <taxon>Pentapetalae</taxon>
        <taxon>asterids</taxon>
        <taxon>campanulids</taxon>
        <taxon>Asterales</taxon>
        <taxon>Asteraceae</taxon>
        <taxon>Cichorioideae</taxon>
        <taxon>Cichorieae</taxon>
        <taxon>Lactucinae</taxon>
        <taxon>Lactuca</taxon>
    </lineage>
</organism>
<accession>A0AAU9PTJ8</accession>
<evidence type="ECO:0000313" key="1">
    <source>
        <dbReference type="EMBL" id="CAH1453363.1"/>
    </source>
</evidence>
<dbReference type="Proteomes" id="UP001157418">
    <property type="component" value="Unassembled WGS sequence"/>
</dbReference>
<evidence type="ECO:0000313" key="2">
    <source>
        <dbReference type="Proteomes" id="UP001157418"/>
    </source>
</evidence>
<proteinExistence type="predicted"/>
<dbReference type="EMBL" id="CAKMRJ010005745">
    <property type="protein sequence ID" value="CAH1453363.1"/>
    <property type="molecule type" value="Genomic_DNA"/>
</dbReference>